<dbReference type="AlphaFoldDB" id="A0AAD7T2N8"/>
<reference evidence="2" key="1">
    <citation type="journal article" date="2023" name="Science">
        <title>Genome structures resolve the early diversification of teleost fishes.</title>
        <authorList>
            <person name="Parey E."/>
            <person name="Louis A."/>
            <person name="Montfort J."/>
            <person name="Bouchez O."/>
            <person name="Roques C."/>
            <person name="Iampietro C."/>
            <person name="Lluch J."/>
            <person name="Castinel A."/>
            <person name="Donnadieu C."/>
            <person name="Desvignes T."/>
            <person name="Floi Bucao C."/>
            <person name="Jouanno E."/>
            <person name="Wen M."/>
            <person name="Mejri S."/>
            <person name="Dirks R."/>
            <person name="Jansen H."/>
            <person name="Henkel C."/>
            <person name="Chen W.J."/>
            <person name="Zahm M."/>
            <person name="Cabau C."/>
            <person name="Klopp C."/>
            <person name="Thompson A.W."/>
            <person name="Robinson-Rechavi M."/>
            <person name="Braasch I."/>
            <person name="Lecointre G."/>
            <person name="Bobe J."/>
            <person name="Postlethwait J.H."/>
            <person name="Berthelot C."/>
            <person name="Roest Crollius H."/>
            <person name="Guiguen Y."/>
        </authorList>
    </citation>
    <scope>NUCLEOTIDE SEQUENCE</scope>
    <source>
        <strain evidence="2">NC1722</strain>
    </source>
</reference>
<name>A0AAD7T2N8_9TELE</name>
<sequence length="119" mass="12907">MKRNLDIKDDLPGVREPNNQRGEAKYPRFGLSHSPTELTNSSFGSPSCKGTAMEFPSTPFALRPVSTESEPIDPDRTGSGSDRAGAIYGEGAFAFLVLLLDKERGESDSRGTDVSRNRS</sequence>
<dbReference type="Proteomes" id="UP001221898">
    <property type="component" value="Unassembled WGS sequence"/>
</dbReference>
<feature type="compositionally biased region" description="Basic and acidic residues" evidence="1">
    <location>
        <begin position="1"/>
        <end position="13"/>
    </location>
</feature>
<evidence type="ECO:0000313" key="3">
    <source>
        <dbReference type="Proteomes" id="UP001221898"/>
    </source>
</evidence>
<comment type="caution">
    <text evidence="2">The sequence shown here is derived from an EMBL/GenBank/DDBJ whole genome shotgun (WGS) entry which is preliminary data.</text>
</comment>
<accession>A0AAD7T2N8</accession>
<dbReference type="EMBL" id="JAINUG010000017">
    <property type="protein sequence ID" value="KAJ8413095.1"/>
    <property type="molecule type" value="Genomic_DNA"/>
</dbReference>
<feature type="compositionally biased region" description="Polar residues" evidence="1">
    <location>
        <begin position="33"/>
        <end position="45"/>
    </location>
</feature>
<proteinExistence type="predicted"/>
<evidence type="ECO:0000313" key="2">
    <source>
        <dbReference type="EMBL" id="KAJ8413095.1"/>
    </source>
</evidence>
<organism evidence="2 3">
    <name type="scientific">Aldrovandia affinis</name>
    <dbReference type="NCBI Taxonomy" id="143900"/>
    <lineage>
        <taxon>Eukaryota</taxon>
        <taxon>Metazoa</taxon>
        <taxon>Chordata</taxon>
        <taxon>Craniata</taxon>
        <taxon>Vertebrata</taxon>
        <taxon>Euteleostomi</taxon>
        <taxon>Actinopterygii</taxon>
        <taxon>Neopterygii</taxon>
        <taxon>Teleostei</taxon>
        <taxon>Notacanthiformes</taxon>
        <taxon>Halosauridae</taxon>
        <taxon>Aldrovandia</taxon>
    </lineage>
</organism>
<gene>
    <name evidence="2" type="ORF">AAFF_G00106770</name>
</gene>
<feature type="region of interest" description="Disordered" evidence="1">
    <location>
        <begin position="1"/>
        <end position="84"/>
    </location>
</feature>
<protein>
    <submittedName>
        <fullName evidence="2">Uncharacterized protein</fullName>
    </submittedName>
</protein>
<evidence type="ECO:0000256" key="1">
    <source>
        <dbReference type="SAM" id="MobiDB-lite"/>
    </source>
</evidence>
<keyword evidence="3" id="KW-1185">Reference proteome</keyword>